<name>A0A0W0W4C3_9GAMM</name>
<dbReference type="PATRIC" id="fig|466.6.peg.1526"/>
<sequence>MVNQTREDFINEVKRGAKSIALIYSPIELHEYLVEIITQDRNQFILKGNDLCHFNSIEAAMTQAVKYGAELFFLCVDNTYDECGSSGKAERFDYIPVQFKYNRDKNN</sequence>
<dbReference type="STRING" id="466.Lmac_1447"/>
<evidence type="ECO:0000313" key="2">
    <source>
        <dbReference type="Proteomes" id="UP000054908"/>
    </source>
</evidence>
<proteinExistence type="predicted"/>
<dbReference type="EMBL" id="LNYL01000033">
    <property type="protein sequence ID" value="KTD27199.1"/>
    <property type="molecule type" value="Genomic_DNA"/>
</dbReference>
<protein>
    <submittedName>
        <fullName evidence="1">Uncharacterized protein</fullName>
    </submittedName>
</protein>
<comment type="caution">
    <text evidence="1">The sequence shown here is derived from an EMBL/GenBank/DDBJ whole genome shotgun (WGS) entry which is preliminary data.</text>
</comment>
<keyword evidence="2" id="KW-1185">Reference proteome</keyword>
<accession>A0A0W0W4C3</accession>
<dbReference type="AlphaFoldDB" id="A0A0W0W4C3"/>
<dbReference type="RefSeq" id="WP_058452215.1">
    <property type="nucleotide sequence ID" value="NZ_CAAAIB010000013.1"/>
</dbReference>
<evidence type="ECO:0000313" key="1">
    <source>
        <dbReference type="EMBL" id="KTD27199.1"/>
    </source>
</evidence>
<dbReference type="Proteomes" id="UP000054908">
    <property type="component" value="Unassembled WGS sequence"/>
</dbReference>
<organism evidence="1 2">
    <name type="scientific">Legionella maceachernii</name>
    <dbReference type="NCBI Taxonomy" id="466"/>
    <lineage>
        <taxon>Bacteria</taxon>
        <taxon>Pseudomonadati</taxon>
        <taxon>Pseudomonadota</taxon>
        <taxon>Gammaproteobacteria</taxon>
        <taxon>Legionellales</taxon>
        <taxon>Legionellaceae</taxon>
        <taxon>Legionella</taxon>
    </lineage>
</organism>
<dbReference type="OrthoDB" id="5917296at2"/>
<reference evidence="1 2" key="1">
    <citation type="submission" date="2015-11" db="EMBL/GenBank/DDBJ databases">
        <title>Genomic analysis of 38 Legionella species identifies large and diverse effector repertoires.</title>
        <authorList>
            <person name="Burstein D."/>
            <person name="Amaro F."/>
            <person name="Zusman T."/>
            <person name="Lifshitz Z."/>
            <person name="Cohen O."/>
            <person name="Gilbert J.A."/>
            <person name="Pupko T."/>
            <person name="Shuman H.A."/>
            <person name="Segal G."/>
        </authorList>
    </citation>
    <scope>NUCLEOTIDE SEQUENCE [LARGE SCALE GENOMIC DNA]</scope>
    <source>
        <strain evidence="1 2">PX-1-G2-E2</strain>
    </source>
</reference>
<gene>
    <name evidence="1" type="ORF">Lmac_1447</name>
</gene>